<proteinExistence type="predicted"/>
<name>A0ABX8BQ61_9ACTN</name>
<dbReference type="Gene3D" id="3.10.180.10">
    <property type="entry name" value="2,3-Dihydroxybiphenyl 1,2-Dioxygenase, domain 1"/>
    <property type="match status" value="2"/>
</dbReference>
<reference evidence="3 4" key="1">
    <citation type="submission" date="2021-05" db="EMBL/GenBank/DDBJ databases">
        <title>Direct Submission.</title>
        <authorList>
            <person name="Li K."/>
            <person name="Gao J."/>
        </authorList>
    </citation>
    <scope>NUCLEOTIDE SEQUENCE [LARGE SCALE GENOMIC DNA]</scope>
    <source>
        <strain evidence="3 4">Mg02</strain>
    </source>
</reference>
<protein>
    <submittedName>
        <fullName evidence="3">VOC family protein</fullName>
    </submittedName>
</protein>
<accession>A0ABX8BQ61</accession>
<dbReference type="PANTHER" id="PTHR33993:SF10">
    <property type="entry name" value="CONSERVED PROTEIN"/>
    <property type="match status" value="1"/>
</dbReference>
<organism evidence="3 4">
    <name type="scientific">Nocardiopsis changdeensis</name>
    <dbReference type="NCBI Taxonomy" id="2831969"/>
    <lineage>
        <taxon>Bacteria</taxon>
        <taxon>Bacillati</taxon>
        <taxon>Actinomycetota</taxon>
        <taxon>Actinomycetes</taxon>
        <taxon>Streptosporangiales</taxon>
        <taxon>Nocardiopsidaceae</taxon>
        <taxon>Nocardiopsis</taxon>
    </lineage>
</organism>
<dbReference type="Proteomes" id="UP000676079">
    <property type="component" value="Chromosome"/>
</dbReference>
<evidence type="ECO:0000313" key="4">
    <source>
        <dbReference type="Proteomes" id="UP000676079"/>
    </source>
</evidence>
<dbReference type="InterPro" id="IPR037523">
    <property type="entry name" value="VOC_core"/>
</dbReference>
<evidence type="ECO:0000256" key="1">
    <source>
        <dbReference type="SAM" id="MobiDB-lite"/>
    </source>
</evidence>
<dbReference type="CDD" id="cd07247">
    <property type="entry name" value="SgaA_N_like"/>
    <property type="match status" value="2"/>
</dbReference>
<feature type="domain" description="VOC" evidence="2">
    <location>
        <begin position="10"/>
        <end position="123"/>
    </location>
</feature>
<gene>
    <name evidence="3" type="ORF">KGD84_00650</name>
</gene>
<dbReference type="InterPro" id="IPR052164">
    <property type="entry name" value="Anthracycline_SecMetBiosynth"/>
</dbReference>
<keyword evidence="4" id="KW-1185">Reference proteome</keyword>
<evidence type="ECO:0000313" key="3">
    <source>
        <dbReference type="EMBL" id="QUX22956.1"/>
    </source>
</evidence>
<dbReference type="PROSITE" id="PS51819">
    <property type="entry name" value="VOC"/>
    <property type="match status" value="2"/>
</dbReference>
<feature type="region of interest" description="Disordered" evidence="1">
    <location>
        <begin position="181"/>
        <end position="205"/>
    </location>
</feature>
<evidence type="ECO:0000259" key="2">
    <source>
        <dbReference type="PROSITE" id="PS51819"/>
    </source>
</evidence>
<dbReference type="InterPro" id="IPR029068">
    <property type="entry name" value="Glyas_Bleomycin-R_OHBP_Dase"/>
</dbReference>
<dbReference type="Pfam" id="PF00903">
    <property type="entry name" value="Glyoxalase"/>
    <property type="match status" value="2"/>
</dbReference>
<dbReference type="RefSeq" id="WP_220564167.1">
    <property type="nucleotide sequence ID" value="NZ_CP074133.1"/>
</dbReference>
<sequence>MITTDFLPGSPCWVEVSSPDTDASAAFYRRVFGWKAIEDSPEAAGYLCFQLDEDKVAGLSPLLGEGEHPAWTVFFHDPDVDSTVPAVERLGGTVLFEPFDVLRLGRTAQFFDPQGGRFAVWNPIGFPGVQRADTPGSLCRVELWTPDGNGSEDFYRELFRWSYADSPRSAWNGRYRAVTPAGAGRDRDQGGIVALPPERVDDTKGSAEWNPVFRVADADRALEAVRAGGGQVYTGPEDTPGAGRIAVCADPFGAGFVLSESPQG</sequence>
<dbReference type="EMBL" id="CP074133">
    <property type="protein sequence ID" value="QUX22956.1"/>
    <property type="molecule type" value="Genomic_DNA"/>
</dbReference>
<dbReference type="SUPFAM" id="SSF54593">
    <property type="entry name" value="Glyoxalase/Bleomycin resistance protein/Dihydroxybiphenyl dioxygenase"/>
    <property type="match status" value="2"/>
</dbReference>
<dbReference type="InterPro" id="IPR004360">
    <property type="entry name" value="Glyas_Fos-R_dOase_dom"/>
</dbReference>
<dbReference type="PANTHER" id="PTHR33993">
    <property type="entry name" value="GLYOXALASE-RELATED"/>
    <property type="match status" value="1"/>
</dbReference>
<feature type="domain" description="VOC" evidence="2">
    <location>
        <begin position="137"/>
        <end position="261"/>
    </location>
</feature>